<dbReference type="PANTHER" id="PTHR31212:SF4">
    <property type="entry name" value="ALPHA-KETOGLUTARATE-DEPENDENT DIOXYGENASE ALKB HOMOLOG 3"/>
    <property type="match status" value="1"/>
</dbReference>
<dbReference type="PANTHER" id="PTHR31212">
    <property type="entry name" value="ALPHA-KETOGLUTARATE-DEPENDENT DIOXYGENASE ALKB HOMOLOG 3"/>
    <property type="match status" value="1"/>
</dbReference>
<evidence type="ECO:0000256" key="2">
    <source>
        <dbReference type="ARBA" id="ARBA00022723"/>
    </source>
</evidence>
<dbReference type="Proteomes" id="UP000548326">
    <property type="component" value="Unassembled WGS sequence"/>
</dbReference>
<evidence type="ECO:0000256" key="6">
    <source>
        <dbReference type="ARBA" id="ARBA00023002"/>
    </source>
</evidence>
<dbReference type="InterPro" id="IPR032854">
    <property type="entry name" value="ALKBH3"/>
</dbReference>
<dbReference type="PROSITE" id="PS51471">
    <property type="entry name" value="FE2OG_OXY"/>
    <property type="match status" value="1"/>
</dbReference>
<keyword evidence="8" id="KW-0234">DNA repair</keyword>
<dbReference type="InterPro" id="IPR005123">
    <property type="entry name" value="Oxoglu/Fe-dep_dioxygenase_dom"/>
</dbReference>
<dbReference type="InterPro" id="IPR037151">
    <property type="entry name" value="AlkB-like_sf"/>
</dbReference>
<feature type="domain" description="Fe2OG dioxygenase" evidence="9">
    <location>
        <begin position="112"/>
        <end position="210"/>
    </location>
</feature>
<dbReference type="EMBL" id="JACHCA010000005">
    <property type="protein sequence ID" value="MBB6128279.1"/>
    <property type="molecule type" value="Genomic_DNA"/>
</dbReference>
<reference evidence="10 11" key="1">
    <citation type="submission" date="2020-08" db="EMBL/GenBank/DDBJ databases">
        <title>Genomic Encyclopedia of Type Strains, Phase IV (KMG-V): Genome sequencing to study the core and pangenomes of soil and plant-associated prokaryotes.</title>
        <authorList>
            <person name="Whitman W."/>
        </authorList>
    </citation>
    <scope>NUCLEOTIDE SEQUENCE [LARGE SCALE GENOMIC DNA]</scope>
    <source>
        <strain evidence="10 11">MP601</strain>
    </source>
</reference>
<accession>A0A841JAU8</accession>
<evidence type="ECO:0000256" key="5">
    <source>
        <dbReference type="ARBA" id="ARBA00022964"/>
    </source>
</evidence>
<evidence type="ECO:0000313" key="10">
    <source>
        <dbReference type="EMBL" id="MBB6128279.1"/>
    </source>
</evidence>
<dbReference type="Gene3D" id="2.60.120.590">
    <property type="entry name" value="Alpha-ketoglutarate-dependent dioxygenase AlkB-like"/>
    <property type="match status" value="1"/>
</dbReference>
<dbReference type="GO" id="GO:0032451">
    <property type="term" value="F:demethylase activity"/>
    <property type="evidence" value="ECO:0007669"/>
    <property type="project" value="UniProtKB-ARBA"/>
</dbReference>
<dbReference type="AlphaFoldDB" id="A0A841JAU8"/>
<evidence type="ECO:0000256" key="7">
    <source>
        <dbReference type="ARBA" id="ARBA00023004"/>
    </source>
</evidence>
<dbReference type="InterPro" id="IPR027450">
    <property type="entry name" value="AlkB-like"/>
</dbReference>
<comment type="caution">
    <text evidence="10">The sequence shown here is derived from an EMBL/GenBank/DDBJ whole genome shotgun (WGS) entry which is preliminary data.</text>
</comment>
<dbReference type="FunFam" id="2.60.120.590:FF:000004">
    <property type="entry name" value="DNA oxidative demethylase ALKBH2"/>
    <property type="match status" value="1"/>
</dbReference>
<evidence type="ECO:0000259" key="9">
    <source>
        <dbReference type="PROSITE" id="PS51471"/>
    </source>
</evidence>
<keyword evidence="4" id="KW-0460">Magnesium</keyword>
<keyword evidence="3" id="KW-0227">DNA damage</keyword>
<dbReference type="RefSeq" id="WP_260170852.1">
    <property type="nucleotide sequence ID" value="NZ_JACHCA010000005.1"/>
</dbReference>
<dbReference type="GO" id="GO:0046872">
    <property type="term" value="F:metal ion binding"/>
    <property type="evidence" value="ECO:0007669"/>
    <property type="project" value="UniProtKB-KW"/>
</dbReference>
<evidence type="ECO:0000256" key="8">
    <source>
        <dbReference type="ARBA" id="ARBA00023204"/>
    </source>
</evidence>
<dbReference type="GO" id="GO:0016787">
    <property type="term" value="F:hydrolase activity"/>
    <property type="evidence" value="ECO:0007669"/>
    <property type="project" value="UniProtKB-ARBA"/>
</dbReference>
<dbReference type="SUPFAM" id="SSF51197">
    <property type="entry name" value="Clavaminate synthase-like"/>
    <property type="match status" value="1"/>
</dbReference>
<keyword evidence="6" id="KW-0560">Oxidoreductase</keyword>
<gene>
    <name evidence="10" type="ORF">HDF22_002392</name>
</gene>
<evidence type="ECO:0000256" key="4">
    <source>
        <dbReference type="ARBA" id="ARBA00022842"/>
    </source>
</evidence>
<keyword evidence="7" id="KW-0408">Iron</keyword>
<keyword evidence="2" id="KW-0479">Metal-binding</keyword>
<dbReference type="GO" id="GO:0016705">
    <property type="term" value="F:oxidoreductase activity, acting on paired donors, with incorporation or reduction of molecular oxygen"/>
    <property type="evidence" value="ECO:0007669"/>
    <property type="project" value="UniProtKB-ARBA"/>
</dbReference>
<dbReference type="GO" id="GO:0140097">
    <property type="term" value="F:catalytic activity, acting on DNA"/>
    <property type="evidence" value="ECO:0007669"/>
    <property type="project" value="UniProtKB-ARBA"/>
</dbReference>
<proteinExistence type="predicted"/>
<comment type="cofactor">
    <cofactor evidence="1">
        <name>Fe(2+)</name>
        <dbReference type="ChEBI" id="CHEBI:29033"/>
    </cofactor>
</comment>
<protein>
    <submittedName>
        <fullName evidence="10">Alkylated DNA repair dioxygenase AlkB</fullName>
    </submittedName>
</protein>
<evidence type="ECO:0000256" key="1">
    <source>
        <dbReference type="ARBA" id="ARBA00001954"/>
    </source>
</evidence>
<dbReference type="GO" id="GO:0051213">
    <property type="term" value="F:dioxygenase activity"/>
    <property type="evidence" value="ECO:0007669"/>
    <property type="project" value="UniProtKB-KW"/>
</dbReference>
<evidence type="ECO:0000313" key="11">
    <source>
        <dbReference type="Proteomes" id="UP000548326"/>
    </source>
</evidence>
<name>A0A841JAU8_9SPHI</name>
<dbReference type="Pfam" id="PF13532">
    <property type="entry name" value="2OG-FeII_Oxy_2"/>
    <property type="match status" value="1"/>
</dbReference>
<sequence>MIEMDVIADNQLNIFSTARHSLLPFDGEVFLYPNFYQEDGVYDVFDELKHSILWKQDKMKIYGKQVNFPRLTSWYADGDKTYTYSGVVNIPLPFTPLLRKIKEAAEQQCNKQFNSALLNFYRNGGDSMGWHSDNEKELSGNPVIASASFGATRTFQFKHKQQKNAKVSMALSNGSLLIMQGETQHHWLHQVPKTTDDTGPRINITFRDIKYGGD</sequence>
<keyword evidence="5 10" id="KW-0223">Dioxygenase</keyword>
<evidence type="ECO:0000256" key="3">
    <source>
        <dbReference type="ARBA" id="ARBA00022763"/>
    </source>
</evidence>
<dbReference type="GO" id="GO:0006307">
    <property type="term" value="P:DNA alkylation repair"/>
    <property type="evidence" value="ECO:0007669"/>
    <property type="project" value="InterPro"/>
</dbReference>
<organism evidence="10 11">
    <name type="scientific">Mucilaginibacter lappiensis</name>
    <dbReference type="NCBI Taxonomy" id="354630"/>
    <lineage>
        <taxon>Bacteria</taxon>
        <taxon>Pseudomonadati</taxon>
        <taxon>Bacteroidota</taxon>
        <taxon>Sphingobacteriia</taxon>
        <taxon>Sphingobacteriales</taxon>
        <taxon>Sphingobacteriaceae</taxon>
        <taxon>Mucilaginibacter</taxon>
    </lineage>
</organism>